<protein>
    <submittedName>
        <fullName evidence="2">Uncharacterized protein</fullName>
    </submittedName>
</protein>
<gene>
    <name evidence="2" type="ORF">LSH36_16g09023</name>
</gene>
<comment type="caution">
    <text evidence="2">The sequence shown here is derived from an EMBL/GenBank/DDBJ whole genome shotgun (WGS) entry which is preliminary data.</text>
</comment>
<evidence type="ECO:0000256" key="1">
    <source>
        <dbReference type="SAM" id="MobiDB-lite"/>
    </source>
</evidence>
<reference evidence="2" key="1">
    <citation type="journal article" date="2023" name="Mol. Biol. Evol.">
        <title>Third-Generation Sequencing Reveals the Adaptive Role of the Epigenome in Three Deep-Sea Polychaetes.</title>
        <authorList>
            <person name="Perez M."/>
            <person name="Aroh O."/>
            <person name="Sun Y."/>
            <person name="Lan Y."/>
            <person name="Juniper S.K."/>
            <person name="Young C.R."/>
            <person name="Angers B."/>
            <person name="Qian P.Y."/>
        </authorList>
    </citation>
    <scope>NUCLEOTIDE SEQUENCE</scope>
    <source>
        <strain evidence="2">P08H-3</strain>
    </source>
</reference>
<accession>A0AAD9KC09</accession>
<organism evidence="2 3">
    <name type="scientific">Paralvinella palmiformis</name>
    <dbReference type="NCBI Taxonomy" id="53620"/>
    <lineage>
        <taxon>Eukaryota</taxon>
        <taxon>Metazoa</taxon>
        <taxon>Spiralia</taxon>
        <taxon>Lophotrochozoa</taxon>
        <taxon>Annelida</taxon>
        <taxon>Polychaeta</taxon>
        <taxon>Sedentaria</taxon>
        <taxon>Canalipalpata</taxon>
        <taxon>Terebellida</taxon>
        <taxon>Terebelliformia</taxon>
        <taxon>Alvinellidae</taxon>
        <taxon>Paralvinella</taxon>
    </lineage>
</organism>
<evidence type="ECO:0000313" key="2">
    <source>
        <dbReference type="EMBL" id="KAK2168537.1"/>
    </source>
</evidence>
<evidence type="ECO:0000313" key="3">
    <source>
        <dbReference type="Proteomes" id="UP001208570"/>
    </source>
</evidence>
<feature type="region of interest" description="Disordered" evidence="1">
    <location>
        <begin position="35"/>
        <end position="56"/>
    </location>
</feature>
<dbReference type="AlphaFoldDB" id="A0AAD9KC09"/>
<name>A0AAD9KC09_9ANNE</name>
<dbReference type="Proteomes" id="UP001208570">
    <property type="component" value="Unassembled WGS sequence"/>
</dbReference>
<proteinExistence type="predicted"/>
<sequence length="56" mass="6169">MGSVAGKMNIIIRGSQIITKVSHDTRYTHEVNVKSNQVEDNNTVAKQDTKRVTGPT</sequence>
<keyword evidence="3" id="KW-1185">Reference proteome</keyword>
<feature type="compositionally biased region" description="Basic and acidic residues" evidence="1">
    <location>
        <begin position="47"/>
        <end position="56"/>
    </location>
</feature>
<feature type="compositionally biased region" description="Polar residues" evidence="1">
    <location>
        <begin position="35"/>
        <end position="46"/>
    </location>
</feature>
<dbReference type="EMBL" id="JAODUP010000016">
    <property type="protein sequence ID" value="KAK2168537.1"/>
    <property type="molecule type" value="Genomic_DNA"/>
</dbReference>